<comment type="caution">
    <text evidence="8">The sequence shown here is derived from an EMBL/GenBank/DDBJ whole genome shotgun (WGS) entry which is preliminary data.</text>
</comment>
<proteinExistence type="predicted"/>
<keyword evidence="5 8" id="KW-0808">Transferase</keyword>
<comment type="function">
    <text evidence="2">Catalyzes the formation of N(7)-methylguanine at position 46 (m7G46) in tRNA.</text>
</comment>
<evidence type="ECO:0000313" key="8">
    <source>
        <dbReference type="EMBL" id="PQJ52410.1"/>
    </source>
</evidence>
<reference evidence="8 9" key="1">
    <citation type="submission" date="2016-12" db="EMBL/GenBank/DDBJ databases">
        <title>Diversity of luminous bacteria.</title>
        <authorList>
            <person name="Yoshizawa S."/>
            <person name="Kogure K."/>
        </authorList>
    </citation>
    <scope>NUCLEOTIDE SEQUENCE [LARGE SCALE GENOMIC DNA]</scope>
    <source>
        <strain evidence="8 9">SA4-48</strain>
    </source>
</reference>
<dbReference type="RefSeq" id="WP_105050870.1">
    <property type="nucleotide sequence ID" value="NZ_BMYG01000005.1"/>
</dbReference>
<dbReference type="InterPro" id="IPR029063">
    <property type="entry name" value="SAM-dependent_MTases_sf"/>
</dbReference>
<dbReference type="OrthoDB" id="9809889at2"/>
<keyword evidence="7" id="KW-0819">tRNA processing</keyword>
<evidence type="ECO:0000256" key="3">
    <source>
        <dbReference type="ARBA" id="ARBA00011977"/>
    </source>
</evidence>
<evidence type="ECO:0000256" key="7">
    <source>
        <dbReference type="ARBA" id="ARBA00022694"/>
    </source>
</evidence>
<dbReference type="PANTHER" id="PTHR23417">
    <property type="entry name" value="3-DEOXY-D-MANNO-OCTULOSONIC-ACID TRANSFERASE/TRNA GUANINE-N 7 - -METHYLTRANSFERASE"/>
    <property type="match status" value="1"/>
</dbReference>
<gene>
    <name evidence="8" type="ORF">BTO11_01250</name>
</gene>
<evidence type="ECO:0000313" key="9">
    <source>
        <dbReference type="Proteomes" id="UP000239007"/>
    </source>
</evidence>
<evidence type="ECO:0000256" key="1">
    <source>
        <dbReference type="ARBA" id="ARBA00000142"/>
    </source>
</evidence>
<evidence type="ECO:0000256" key="2">
    <source>
        <dbReference type="ARBA" id="ARBA00003015"/>
    </source>
</evidence>
<protein>
    <recommendedName>
        <fullName evidence="3">tRNA (guanine(46)-N(7))-methyltransferase</fullName>
        <ecNumber evidence="3">2.1.1.33</ecNumber>
    </recommendedName>
</protein>
<keyword evidence="4 8" id="KW-0489">Methyltransferase</keyword>
<keyword evidence="9" id="KW-1185">Reference proteome</keyword>
<dbReference type="GO" id="GO:0043527">
    <property type="term" value="C:tRNA methyltransferase complex"/>
    <property type="evidence" value="ECO:0007669"/>
    <property type="project" value="TreeGrafter"/>
</dbReference>
<comment type="catalytic activity">
    <reaction evidence="1">
        <text>guanosine(46) in tRNA + S-adenosyl-L-methionine = N(7)-methylguanosine(46) in tRNA + S-adenosyl-L-homocysteine</text>
        <dbReference type="Rhea" id="RHEA:42708"/>
        <dbReference type="Rhea" id="RHEA-COMP:10188"/>
        <dbReference type="Rhea" id="RHEA-COMP:10189"/>
        <dbReference type="ChEBI" id="CHEBI:57856"/>
        <dbReference type="ChEBI" id="CHEBI:59789"/>
        <dbReference type="ChEBI" id="CHEBI:74269"/>
        <dbReference type="ChEBI" id="CHEBI:74480"/>
        <dbReference type="EC" id="2.1.1.33"/>
    </reaction>
</comment>
<dbReference type="CDD" id="cd02440">
    <property type="entry name" value="AdoMet_MTases"/>
    <property type="match status" value="1"/>
</dbReference>
<sequence length="225" mass="25815">MIEGNSRSITSNQVGINDDLDKVVTKHLTSEFKKPYAPYSLAGFEEIKTKVNAFLLDNPDGKLILDSCCGVGESTYHLAINNPDMLVIGIDKSEHRIDKSEHHFQQKVNNFILIRGDLNDLWRLIAEAHWPIAHHYILYPNPWPKGKHLPRRWHGAPVFKYIPLLSEKLTVRSNWDIYINEFAQALTHVNVTAIVTEYASDNAMTPFERKYWASGQKSTELNVEF</sequence>
<dbReference type="PANTHER" id="PTHR23417:SF14">
    <property type="entry name" value="PENTACOTRIPEPTIDE-REPEAT REGION OF PRORP DOMAIN-CONTAINING PROTEIN"/>
    <property type="match status" value="1"/>
</dbReference>
<dbReference type="AlphaFoldDB" id="A0A2S7UT09"/>
<dbReference type="SUPFAM" id="SSF53335">
    <property type="entry name" value="S-adenosyl-L-methionine-dependent methyltransferases"/>
    <property type="match status" value="1"/>
</dbReference>
<organism evidence="8 9">
    <name type="scientific">Psychrosphaera saromensis</name>
    <dbReference type="NCBI Taxonomy" id="716813"/>
    <lineage>
        <taxon>Bacteria</taxon>
        <taxon>Pseudomonadati</taxon>
        <taxon>Pseudomonadota</taxon>
        <taxon>Gammaproteobacteria</taxon>
        <taxon>Alteromonadales</taxon>
        <taxon>Pseudoalteromonadaceae</taxon>
        <taxon>Psychrosphaera</taxon>
    </lineage>
</organism>
<dbReference type="GO" id="GO:0008176">
    <property type="term" value="F:tRNA (guanine(46)-N7)-methyltransferase activity"/>
    <property type="evidence" value="ECO:0007669"/>
    <property type="project" value="UniProtKB-EC"/>
</dbReference>
<accession>A0A2S7UT09</accession>
<dbReference type="Pfam" id="PF02390">
    <property type="entry name" value="Methyltransf_4"/>
    <property type="match status" value="1"/>
</dbReference>
<dbReference type="EC" id="2.1.1.33" evidence="3"/>
<dbReference type="EMBL" id="MSCH01000003">
    <property type="protein sequence ID" value="PQJ52410.1"/>
    <property type="molecule type" value="Genomic_DNA"/>
</dbReference>
<dbReference type="Gene3D" id="3.40.50.150">
    <property type="entry name" value="Vaccinia Virus protein VP39"/>
    <property type="match status" value="1"/>
</dbReference>
<dbReference type="Proteomes" id="UP000239007">
    <property type="component" value="Unassembled WGS sequence"/>
</dbReference>
<dbReference type="PROSITE" id="PS51625">
    <property type="entry name" value="SAM_MT_TRMB"/>
    <property type="match status" value="1"/>
</dbReference>
<evidence type="ECO:0000256" key="6">
    <source>
        <dbReference type="ARBA" id="ARBA00022691"/>
    </source>
</evidence>
<name>A0A2S7UT09_9GAMM</name>
<keyword evidence="6" id="KW-0949">S-adenosyl-L-methionine</keyword>
<evidence type="ECO:0000256" key="4">
    <source>
        <dbReference type="ARBA" id="ARBA00022603"/>
    </source>
</evidence>
<dbReference type="InterPro" id="IPR003358">
    <property type="entry name" value="tRNA_(Gua-N-7)_MeTrfase_Trmb"/>
</dbReference>
<evidence type="ECO:0000256" key="5">
    <source>
        <dbReference type="ARBA" id="ARBA00022679"/>
    </source>
</evidence>